<dbReference type="NCBIfam" id="TIGR00797">
    <property type="entry name" value="matE"/>
    <property type="match status" value="1"/>
</dbReference>
<evidence type="ECO:0000256" key="3">
    <source>
        <dbReference type="ARBA" id="ARBA00022106"/>
    </source>
</evidence>
<dbReference type="Pfam" id="PF01554">
    <property type="entry name" value="MatE"/>
    <property type="match status" value="2"/>
</dbReference>
<feature type="transmembrane region" description="Helical" evidence="10">
    <location>
        <begin position="277"/>
        <end position="298"/>
    </location>
</feature>
<dbReference type="PANTHER" id="PTHR43823:SF3">
    <property type="entry name" value="MULTIDRUG EXPORT PROTEIN MEPA"/>
    <property type="match status" value="1"/>
</dbReference>
<evidence type="ECO:0000313" key="11">
    <source>
        <dbReference type="EMBL" id="MBU5675529.1"/>
    </source>
</evidence>
<accession>A0ABS6FZZ9</accession>
<organism evidence="11 12">
    <name type="scientific">Alkaliphilus flagellatus</name>
    <dbReference type="NCBI Taxonomy" id="2841507"/>
    <lineage>
        <taxon>Bacteria</taxon>
        <taxon>Bacillati</taxon>
        <taxon>Bacillota</taxon>
        <taxon>Clostridia</taxon>
        <taxon>Peptostreptococcales</taxon>
        <taxon>Natronincolaceae</taxon>
        <taxon>Alkaliphilus</taxon>
    </lineage>
</organism>
<keyword evidence="7 10" id="KW-1133">Transmembrane helix</keyword>
<dbReference type="EMBL" id="JAHLQK010000001">
    <property type="protein sequence ID" value="MBU5675529.1"/>
    <property type="molecule type" value="Genomic_DNA"/>
</dbReference>
<keyword evidence="4" id="KW-0813">Transport</keyword>
<evidence type="ECO:0000256" key="8">
    <source>
        <dbReference type="ARBA" id="ARBA00023136"/>
    </source>
</evidence>
<evidence type="ECO:0000256" key="7">
    <source>
        <dbReference type="ARBA" id="ARBA00022989"/>
    </source>
</evidence>
<feature type="transmembrane region" description="Helical" evidence="10">
    <location>
        <begin position="399"/>
        <end position="416"/>
    </location>
</feature>
<reference evidence="11 12" key="1">
    <citation type="submission" date="2021-06" db="EMBL/GenBank/DDBJ databases">
        <authorList>
            <person name="Sun Q."/>
            <person name="Li D."/>
        </authorList>
    </citation>
    <scope>NUCLEOTIDE SEQUENCE [LARGE SCALE GENOMIC DNA]</scope>
    <source>
        <strain evidence="11 12">MSJ-5</strain>
    </source>
</reference>
<dbReference type="Proteomes" id="UP000779508">
    <property type="component" value="Unassembled WGS sequence"/>
</dbReference>
<dbReference type="InterPro" id="IPR051327">
    <property type="entry name" value="MATE_MepA_subfamily"/>
</dbReference>
<comment type="caution">
    <text evidence="11">The sequence shown here is derived from an EMBL/GenBank/DDBJ whole genome shotgun (WGS) entry which is preliminary data.</text>
</comment>
<feature type="transmembrane region" description="Helical" evidence="10">
    <location>
        <begin position="243"/>
        <end position="265"/>
    </location>
</feature>
<dbReference type="CDD" id="cd13143">
    <property type="entry name" value="MATE_MepA_like"/>
    <property type="match status" value="1"/>
</dbReference>
<sequence length="451" mass="49389">MDSVTNMPSSELNLRNGNIKKIFLHYAFPSLFAMLGNALYLIVDGIFIGRGIGANALAVVTMASPVMEFILAFTIFICMGASTIISMKFAQNKVEEANNIFSIALVLMFGFSVTLAIFGNLFLHQLALMLGATELLIGGVKEYLFILCTFSFTLALSYGLSVIVRNDGNPRITMIAMVIGAITNITLDYVFIYIFKWGITGAAVATSIGQIFSVLILLSHFILKKGQLKLVKPQFNFKILKDISTIGVSAFIQELSLGIVTFTFTVTTLKYLGEIGVSAYGIIAYVALFVFMAFLGIAQGIQPIVSYNHGANEPKRVKHALKLGLITNLSLGILFFLICLLLPGPIAKIFASSDIDLISMTIRPLQIYAIAFIFTGMNLTFSTYFLAVEKVKYSNIVSLSRSVILTVFFLMTLPVFMGPTGIWLSIILSEAITLLVAFSLYRKTKTAKVQL</sequence>
<evidence type="ECO:0000256" key="9">
    <source>
        <dbReference type="ARBA" id="ARBA00023251"/>
    </source>
</evidence>
<dbReference type="PIRSF" id="PIRSF006603">
    <property type="entry name" value="DinF"/>
    <property type="match status" value="1"/>
</dbReference>
<gene>
    <name evidence="11" type="ORF">KQI88_03765</name>
</gene>
<keyword evidence="5" id="KW-1003">Cell membrane</keyword>
<feature type="transmembrane region" description="Helical" evidence="10">
    <location>
        <begin position="422"/>
        <end position="441"/>
    </location>
</feature>
<feature type="transmembrane region" description="Helical" evidence="10">
    <location>
        <begin position="23"/>
        <end position="49"/>
    </location>
</feature>
<comment type="similarity">
    <text evidence="2">Belongs to the multi antimicrobial extrusion (MATE) (TC 2.A.66.1) family. MepA subfamily.</text>
</comment>
<comment type="subcellular location">
    <subcellularLocation>
        <location evidence="1">Cell membrane</location>
        <topology evidence="1">Multi-pass membrane protein</topology>
    </subcellularLocation>
</comment>
<evidence type="ECO:0000256" key="6">
    <source>
        <dbReference type="ARBA" id="ARBA00022692"/>
    </source>
</evidence>
<dbReference type="InterPro" id="IPR002528">
    <property type="entry name" value="MATE_fam"/>
</dbReference>
<keyword evidence="9" id="KW-0046">Antibiotic resistance</keyword>
<name>A0ABS6FZZ9_9FIRM</name>
<proteinExistence type="inferred from homology"/>
<feature type="transmembrane region" description="Helical" evidence="10">
    <location>
        <begin position="99"/>
        <end position="123"/>
    </location>
</feature>
<evidence type="ECO:0000256" key="2">
    <source>
        <dbReference type="ARBA" id="ARBA00008417"/>
    </source>
</evidence>
<keyword evidence="6 10" id="KW-0812">Transmembrane</keyword>
<dbReference type="InterPro" id="IPR045070">
    <property type="entry name" value="MATE_MepA-like"/>
</dbReference>
<feature type="transmembrane region" description="Helical" evidence="10">
    <location>
        <begin position="143"/>
        <end position="163"/>
    </location>
</feature>
<protein>
    <recommendedName>
        <fullName evidence="3">Multidrug export protein MepA</fullName>
    </recommendedName>
</protein>
<feature type="transmembrane region" description="Helical" evidence="10">
    <location>
        <begin position="201"/>
        <end position="223"/>
    </location>
</feature>
<keyword evidence="8 10" id="KW-0472">Membrane</keyword>
<evidence type="ECO:0000256" key="1">
    <source>
        <dbReference type="ARBA" id="ARBA00004651"/>
    </source>
</evidence>
<evidence type="ECO:0000256" key="4">
    <source>
        <dbReference type="ARBA" id="ARBA00022448"/>
    </source>
</evidence>
<evidence type="ECO:0000256" key="5">
    <source>
        <dbReference type="ARBA" id="ARBA00022475"/>
    </source>
</evidence>
<feature type="transmembrane region" description="Helical" evidence="10">
    <location>
        <begin position="325"/>
        <end position="347"/>
    </location>
</feature>
<evidence type="ECO:0000313" key="12">
    <source>
        <dbReference type="Proteomes" id="UP000779508"/>
    </source>
</evidence>
<evidence type="ECO:0000256" key="10">
    <source>
        <dbReference type="SAM" id="Phobius"/>
    </source>
</evidence>
<keyword evidence="12" id="KW-1185">Reference proteome</keyword>
<dbReference type="InterPro" id="IPR048279">
    <property type="entry name" value="MdtK-like"/>
</dbReference>
<feature type="transmembrane region" description="Helical" evidence="10">
    <location>
        <begin position="175"/>
        <end position="195"/>
    </location>
</feature>
<feature type="transmembrane region" description="Helical" evidence="10">
    <location>
        <begin position="69"/>
        <end position="87"/>
    </location>
</feature>
<dbReference type="RefSeq" id="WP_216414999.1">
    <property type="nucleotide sequence ID" value="NZ_JAHLQK010000001.1"/>
</dbReference>
<feature type="transmembrane region" description="Helical" evidence="10">
    <location>
        <begin position="367"/>
        <end position="387"/>
    </location>
</feature>
<dbReference type="PANTHER" id="PTHR43823">
    <property type="entry name" value="SPORULATION PROTEIN YKVU"/>
    <property type="match status" value="1"/>
</dbReference>